<dbReference type="Proteomes" id="UP001434883">
    <property type="component" value="Unassembled WGS sequence"/>
</dbReference>
<gene>
    <name evidence="1" type="ORF">XENOCAPTIV_010373</name>
</gene>
<sequence length="172" mass="19511">MVLQGFYTLGCDMNQGNGGCGIYLWVKRYQPAYISDINATAGFEQDAVLFKEGYTRLDENTNRGAGGASVFIWYRLAMNSQNAVRDLKICDNCTTPSNHKMVNRDLNQGTRGTPLFLYYIKEQKNKSRPIQTISLIVKRIGCRPYKKAGLKVIDRNLNEGNEGVEKFLSFYQ</sequence>
<dbReference type="EMBL" id="JAHRIN010061088">
    <property type="protein sequence ID" value="MEQ2213153.1"/>
    <property type="molecule type" value="Genomic_DNA"/>
</dbReference>
<comment type="caution">
    <text evidence="1">The sequence shown here is derived from an EMBL/GenBank/DDBJ whole genome shotgun (WGS) entry which is preliminary data.</text>
</comment>
<reference evidence="1 2" key="1">
    <citation type="submission" date="2021-06" db="EMBL/GenBank/DDBJ databases">
        <authorList>
            <person name="Palmer J.M."/>
        </authorList>
    </citation>
    <scope>NUCLEOTIDE SEQUENCE [LARGE SCALE GENOMIC DNA]</scope>
    <source>
        <strain evidence="1 2">XC_2019</strain>
        <tissue evidence="1">Muscle</tissue>
    </source>
</reference>
<protein>
    <submittedName>
        <fullName evidence="1">Uncharacterized protein</fullName>
    </submittedName>
</protein>
<dbReference type="Gene3D" id="2.100.10.50">
    <property type="match status" value="1"/>
</dbReference>
<keyword evidence="2" id="KW-1185">Reference proteome</keyword>
<organism evidence="1 2">
    <name type="scientific">Xenoophorus captivus</name>
    <dbReference type="NCBI Taxonomy" id="1517983"/>
    <lineage>
        <taxon>Eukaryota</taxon>
        <taxon>Metazoa</taxon>
        <taxon>Chordata</taxon>
        <taxon>Craniata</taxon>
        <taxon>Vertebrata</taxon>
        <taxon>Euteleostomi</taxon>
        <taxon>Actinopterygii</taxon>
        <taxon>Neopterygii</taxon>
        <taxon>Teleostei</taxon>
        <taxon>Neoteleostei</taxon>
        <taxon>Acanthomorphata</taxon>
        <taxon>Ovalentaria</taxon>
        <taxon>Atherinomorphae</taxon>
        <taxon>Cyprinodontiformes</taxon>
        <taxon>Goodeidae</taxon>
        <taxon>Xenoophorus</taxon>
    </lineage>
</organism>
<accession>A0ABV0RY61</accession>
<proteinExistence type="predicted"/>
<name>A0ABV0RY61_9TELE</name>
<evidence type="ECO:0000313" key="1">
    <source>
        <dbReference type="EMBL" id="MEQ2213153.1"/>
    </source>
</evidence>
<evidence type="ECO:0000313" key="2">
    <source>
        <dbReference type="Proteomes" id="UP001434883"/>
    </source>
</evidence>